<name>A0A4C1VBF8_EUMVA</name>
<protein>
    <submittedName>
        <fullName evidence="1">Uncharacterized protein</fullName>
    </submittedName>
</protein>
<dbReference type="AlphaFoldDB" id="A0A4C1VBF8"/>
<sequence length="100" mass="11626">MESTNRYTGAGDTTHLMLESDIRFRVLTQRNKHTELTLRRDIVNEIRNRRTDGQVLKSEPLHGSSDVMAVDSSHRRSRHIDFCSVYKTQPSAVRECVVRR</sequence>
<evidence type="ECO:0000313" key="1">
    <source>
        <dbReference type="EMBL" id="GBP36201.1"/>
    </source>
</evidence>
<keyword evidence="2" id="KW-1185">Reference proteome</keyword>
<dbReference type="Proteomes" id="UP000299102">
    <property type="component" value="Unassembled WGS sequence"/>
</dbReference>
<dbReference type="EMBL" id="BGZK01000315">
    <property type="protein sequence ID" value="GBP36201.1"/>
    <property type="molecule type" value="Genomic_DNA"/>
</dbReference>
<accession>A0A4C1VBF8</accession>
<evidence type="ECO:0000313" key="2">
    <source>
        <dbReference type="Proteomes" id="UP000299102"/>
    </source>
</evidence>
<proteinExistence type="predicted"/>
<organism evidence="1 2">
    <name type="scientific">Eumeta variegata</name>
    <name type="common">Bagworm moth</name>
    <name type="synonym">Eumeta japonica</name>
    <dbReference type="NCBI Taxonomy" id="151549"/>
    <lineage>
        <taxon>Eukaryota</taxon>
        <taxon>Metazoa</taxon>
        <taxon>Ecdysozoa</taxon>
        <taxon>Arthropoda</taxon>
        <taxon>Hexapoda</taxon>
        <taxon>Insecta</taxon>
        <taxon>Pterygota</taxon>
        <taxon>Neoptera</taxon>
        <taxon>Endopterygota</taxon>
        <taxon>Lepidoptera</taxon>
        <taxon>Glossata</taxon>
        <taxon>Ditrysia</taxon>
        <taxon>Tineoidea</taxon>
        <taxon>Psychidae</taxon>
        <taxon>Oiketicinae</taxon>
        <taxon>Eumeta</taxon>
    </lineage>
</organism>
<gene>
    <name evidence="1" type="ORF">EVAR_4346_1</name>
</gene>
<reference evidence="1 2" key="1">
    <citation type="journal article" date="2019" name="Commun. Biol.">
        <title>The bagworm genome reveals a unique fibroin gene that provides high tensile strength.</title>
        <authorList>
            <person name="Kono N."/>
            <person name="Nakamura H."/>
            <person name="Ohtoshi R."/>
            <person name="Tomita M."/>
            <person name="Numata K."/>
            <person name="Arakawa K."/>
        </authorList>
    </citation>
    <scope>NUCLEOTIDE SEQUENCE [LARGE SCALE GENOMIC DNA]</scope>
</reference>
<comment type="caution">
    <text evidence="1">The sequence shown here is derived from an EMBL/GenBank/DDBJ whole genome shotgun (WGS) entry which is preliminary data.</text>
</comment>